<dbReference type="Proteomes" id="UP001596011">
    <property type="component" value="Unassembled WGS sequence"/>
</dbReference>
<evidence type="ECO:0000313" key="1">
    <source>
        <dbReference type="EMBL" id="MFC4627385.1"/>
    </source>
</evidence>
<gene>
    <name evidence="1" type="ORF">ACFO6V_04010</name>
</gene>
<protein>
    <submittedName>
        <fullName evidence="1">Rrf2 family transcriptional regulator</fullName>
    </submittedName>
</protein>
<evidence type="ECO:0000313" key="2">
    <source>
        <dbReference type="Proteomes" id="UP001596011"/>
    </source>
</evidence>
<dbReference type="SUPFAM" id="SSF46785">
    <property type="entry name" value="Winged helix' DNA-binding domain"/>
    <property type="match status" value="1"/>
</dbReference>
<comment type="caution">
    <text evidence="1">The sequence shown here is derived from an EMBL/GenBank/DDBJ whole genome shotgun (WGS) entry which is preliminary data.</text>
</comment>
<accession>A0ABV9HDR9</accession>
<dbReference type="Gene3D" id="1.10.10.10">
    <property type="entry name" value="Winged helix-like DNA-binding domain superfamily/Winged helix DNA-binding domain"/>
    <property type="match status" value="1"/>
</dbReference>
<dbReference type="InterPro" id="IPR036390">
    <property type="entry name" value="WH_DNA-bd_sf"/>
</dbReference>
<name>A0ABV9HDR9_9MICO</name>
<dbReference type="EMBL" id="JBHSFI010000002">
    <property type="protein sequence ID" value="MFC4627385.1"/>
    <property type="molecule type" value="Genomic_DNA"/>
</dbReference>
<dbReference type="Pfam" id="PF02082">
    <property type="entry name" value="Rrf2"/>
    <property type="match status" value="1"/>
</dbReference>
<dbReference type="InterPro" id="IPR000944">
    <property type="entry name" value="Tscrpt_reg_Rrf2"/>
</dbReference>
<dbReference type="InterPro" id="IPR036388">
    <property type="entry name" value="WH-like_DNA-bd_sf"/>
</dbReference>
<dbReference type="PANTHER" id="PTHR33221:SF15">
    <property type="entry name" value="HTH-TYPE TRANSCRIPTIONAL REGULATOR YWGB-RELATED"/>
    <property type="match status" value="1"/>
</dbReference>
<reference evidence="2" key="1">
    <citation type="journal article" date="2019" name="Int. J. Syst. Evol. Microbiol.">
        <title>The Global Catalogue of Microorganisms (GCM) 10K type strain sequencing project: providing services to taxonomists for standard genome sequencing and annotation.</title>
        <authorList>
            <consortium name="The Broad Institute Genomics Platform"/>
            <consortium name="The Broad Institute Genome Sequencing Center for Infectious Disease"/>
            <person name="Wu L."/>
            <person name="Ma J."/>
        </authorList>
    </citation>
    <scope>NUCLEOTIDE SEQUENCE [LARGE SCALE GENOMIC DNA]</scope>
    <source>
        <strain evidence="2">CCUG 42722</strain>
    </source>
</reference>
<proteinExistence type="predicted"/>
<keyword evidence="2" id="KW-1185">Reference proteome</keyword>
<dbReference type="PROSITE" id="PS51197">
    <property type="entry name" value="HTH_RRF2_2"/>
    <property type="match status" value="1"/>
</dbReference>
<dbReference type="PANTHER" id="PTHR33221">
    <property type="entry name" value="WINGED HELIX-TURN-HELIX TRANSCRIPTIONAL REGULATOR, RRF2 FAMILY"/>
    <property type="match status" value="1"/>
</dbReference>
<organism evidence="1 2">
    <name type="scientific">Promicromonospora alba</name>
    <dbReference type="NCBI Taxonomy" id="1616110"/>
    <lineage>
        <taxon>Bacteria</taxon>
        <taxon>Bacillati</taxon>
        <taxon>Actinomycetota</taxon>
        <taxon>Actinomycetes</taxon>
        <taxon>Micrococcales</taxon>
        <taxon>Promicromonosporaceae</taxon>
        <taxon>Promicromonospora</taxon>
    </lineage>
</organism>
<sequence>MGSNSQLTTAVHALCWLELAARRGRTPLTSAEVASSLDNNPVQVRQSLARLREAGLVRVTGRGPGTGWALTRAADRITVLDVHDALGESGPFALHSHAPNPECPVGAGIRPVLTEVYNGVQAAMENQLRTWTVADVLDEILTDAADPADRLLKGSTADARRSAS</sequence>
<dbReference type="RefSeq" id="WP_377132475.1">
    <property type="nucleotide sequence ID" value="NZ_JBHSFI010000002.1"/>
</dbReference>